<sequence length="577" mass="65332">MLGQQNGFERPINLPKDLKKICKIVSQLPENVKARIIGGVLATVSIKATTIPLYIEYFPHALYGELEVEIESFVSTTSENTSFFHVKSFYLEPPVRLTTSERFQVPPFLKTQKIKKVVFSDDMVTHFTDTFLPQAEEVLFEYRVGSPKLMSVLPVFPSSLVTEIECLVKNSVPPFEMIKHCQKLKLLRLRLAGQFSDFDTLRKLSLMVKLEIHLYILKSQWFDDFLIKITQLENCEIVVEECVLPSSENSLSCVKQIEINRLTVDERYKWATKLKKLNSIVLTVVPPAKYKLNFVNLKELVCEPPIDKKIDFSFRKMTKLQKFELKGNIGKHSFETLPLNLSHLSITGPGEKGKGASRLDLSNFRMPKGVQVLEFADFSIDLLPDLKQLPRLHTLNLTDVSTCSGLFPVGDKKIRKWWSGLSESVRSLVIEFTGGKVARTTHVTLIEIQLSQDFLGLEIKFNLPHAQTMILATSAVQPKITWSMGLFPMEFTKFGAYIKLSGVTKRTTITTDNYAAGVFCQYPDKSNITVGNKAGVLCDCYNMGKSGDDRWYCFARNPPTVKLGNNIVKQLPPLPID</sequence>
<protein>
    <submittedName>
        <fullName evidence="1">Unnamed protein product</fullName>
    </submittedName>
</protein>
<accession>A0A9W6YRV0</accession>
<dbReference type="SUPFAM" id="SSF52047">
    <property type="entry name" value="RNI-like"/>
    <property type="match status" value="1"/>
</dbReference>
<proteinExistence type="predicted"/>
<name>A0A9W6YRV0_AMBMO</name>
<organism evidence="1 2">
    <name type="scientific">Ambrosiozyma monospora</name>
    <name type="common">Yeast</name>
    <name type="synonym">Endomycopsis monosporus</name>
    <dbReference type="NCBI Taxonomy" id="43982"/>
    <lineage>
        <taxon>Eukaryota</taxon>
        <taxon>Fungi</taxon>
        <taxon>Dikarya</taxon>
        <taxon>Ascomycota</taxon>
        <taxon>Saccharomycotina</taxon>
        <taxon>Pichiomycetes</taxon>
        <taxon>Pichiales</taxon>
        <taxon>Pichiaceae</taxon>
        <taxon>Ambrosiozyma</taxon>
    </lineage>
</organism>
<comment type="caution">
    <text evidence="1">The sequence shown here is derived from an EMBL/GenBank/DDBJ whole genome shotgun (WGS) entry which is preliminary data.</text>
</comment>
<dbReference type="AlphaFoldDB" id="A0A9W6YRV0"/>
<keyword evidence="2" id="KW-1185">Reference proteome</keyword>
<reference evidence="1" key="1">
    <citation type="submission" date="2023-04" db="EMBL/GenBank/DDBJ databases">
        <title>Ambrosiozyma monospora NBRC 1965.</title>
        <authorList>
            <person name="Ichikawa N."/>
            <person name="Sato H."/>
            <person name="Tonouchi N."/>
        </authorList>
    </citation>
    <scope>NUCLEOTIDE SEQUENCE</scope>
    <source>
        <strain evidence="1">NBRC 1965</strain>
    </source>
</reference>
<evidence type="ECO:0000313" key="2">
    <source>
        <dbReference type="Proteomes" id="UP001165063"/>
    </source>
</evidence>
<evidence type="ECO:0000313" key="1">
    <source>
        <dbReference type="EMBL" id="GMG25851.1"/>
    </source>
</evidence>
<dbReference type="Proteomes" id="UP001165063">
    <property type="component" value="Unassembled WGS sequence"/>
</dbReference>
<gene>
    <name evidence="1" type="ORF">Amon01_000318200</name>
</gene>
<dbReference type="InterPro" id="IPR032675">
    <property type="entry name" value="LRR_dom_sf"/>
</dbReference>
<dbReference type="EMBL" id="BSXU01001294">
    <property type="protein sequence ID" value="GMG25851.1"/>
    <property type="molecule type" value="Genomic_DNA"/>
</dbReference>
<dbReference type="Gene3D" id="3.80.10.10">
    <property type="entry name" value="Ribonuclease Inhibitor"/>
    <property type="match status" value="1"/>
</dbReference>